<feature type="signal peptide" evidence="1">
    <location>
        <begin position="1"/>
        <end position="21"/>
    </location>
</feature>
<evidence type="ECO:0000313" key="4">
    <source>
        <dbReference type="Proteomes" id="UP000541558"/>
    </source>
</evidence>
<gene>
    <name evidence="3" type="ORF">D9611_007090</name>
</gene>
<sequence length="171" mass="18279">MPSFTLPCAVILAAVTTLVSAQIMNPTVINFNGDTTKAVAINTISKLENGTPVQLSFAVDGQASQRWTLNRGPTKVKLNSSSDPEYCLDAGANPQNGTLMKVWQCYDNLPAQAWYYTGDNRIALEGQGFCLDLPNANATDGQTLQIWACTTGNTNQIWTVPTAVPSPVPSA</sequence>
<dbReference type="OrthoDB" id="6770063at2759"/>
<dbReference type="PROSITE" id="PS50231">
    <property type="entry name" value="RICIN_B_LECTIN"/>
    <property type="match status" value="1"/>
</dbReference>
<accession>A0A8H5B0K0</accession>
<name>A0A8H5B0K0_9AGAR</name>
<keyword evidence="4" id="KW-1185">Reference proteome</keyword>
<dbReference type="AlphaFoldDB" id="A0A8H5B0K0"/>
<dbReference type="SMART" id="SM00458">
    <property type="entry name" value="RICIN"/>
    <property type="match status" value="1"/>
</dbReference>
<protein>
    <recommendedName>
        <fullName evidence="2">Ricin B lectin domain-containing protein</fullName>
    </recommendedName>
</protein>
<dbReference type="InterPro" id="IPR000772">
    <property type="entry name" value="Ricin_B_lectin"/>
</dbReference>
<evidence type="ECO:0000313" key="3">
    <source>
        <dbReference type="EMBL" id="KAF5314525.1"/>
    </source>
</evidence>
<dbReference type="SUPFAM" id="SSF50370">
    <property type="entry name" value="Ricin B-like lectins"/>
    <property type="match status" value="1"/>
</dbReference>
<dbReference type="Gene3D" id="2.80.10.50">
    <property type="match status" value="1"/>
</dbReference>
<dbReference type="Proteomes" id="UP000541558">
    <property type="component" value="Unassembled WGS sequence"/>
</dbReference>
<dbReference type="CDD" id="cd00161">
    <property type="entry name" value="beta-trefoil_Ricin-like"/>
    <property type="match status" value="1"/>
</dbReference>
<feature type="domain" description="Ricin B lectin" evidence="2">
    <location>
        <begin position="25"/>
        <end position="161"/>
    </location>
</feature>
<dbReference type="InterPro" id="IPR035992">
    <property type="entry name" value="Ricin_B-like_lectins"/>
</dbReference>
<keyword evidence="1" id="KW-0732">Signal</keyword>
<comment type="caution">
    <text evidence="3">The sequence shown here is derived from an EMBL/GenBank/DDBJ whole genome shotgun (WGS) entry which is preliminary data.</text>
</comment>
<feature type="chain" id="PRO_5034558254" description="Ricin B lectin domain-containing protein" evidence="1">
    <location>
        <begin position="22"/>
        <end position="171"/>
    </location>
</feature>
<evidence type="ECO:0000259" key="2">
    <source>
        <dbReference type="SMART" id="SM00458"/>
    </source>
</evidence>
<reference evidence="3 4" key="1">
    <citation type="journal article" date="2020" name="ISME J.">
        <title>Uncovering the hidden diversity of litter-decomposition mechanisms in mushroom-forming fungi.</title>
        <authorList>
            <person name="Floudas D."/>
            <person name="Bentzer J."/>
            <person name="Ahren D."/>
            <person name="Johansson T."/>
            <person name="Persson P."/>
            <person name="Tunlid A."/>
        </authorList>
    </citation>
    <scope>NUCLEOTIDE SEQUENCE [LARGE SCALE GENOMIC DNA]</scope>
    <source>
        <strain evidence="3 4">CBS 175.51</strain>
    </source>
</reference>
<dbReference type="EMBL" id="JAACJK010000221">
    <property type="protein sequence ID" value="KAF5314525.1"/>
    <property type="molecule type" value="Genomic_DNA"/>
</dbReference>
<dbReference type="Pfam" id="PF00652">
    <property type="entry name" value="Ricin_B_lectin"/>
    <property type="match status" value="1"/>
</dbReference>
<evidence type="ECO:0000256" key="1">
    <source>
        <dbReference type="SAM" id="SignalP"/>
    </source>
</evidence>
<organism evidence="3 4">
    <name type="scientific">Ephemerocybe angulata</name>
    <dbReference type="NCBI Taxonomy" id="980116"/>
    <lineage>
        <taxon>Eukaryota</taxon>
        <taxon>Fungi</taxon>
        <taxon>Dikarya</taxon>
        <taxon>Basidiomycota</taxon>
        <taxon>Agaricomycotina</taxon>
        <taxon>Agaricomycetes</taxon>
        <taxon>Agaricomycetidae</taxon>
        <taxon>Agaricales</taxon>
        <taxon>Agaricineae</taxon>
        <taxon>Psathyrellaceae</taxon>
        <taxon>Ephemerocybe</taxon>
    </lineage>
</organism>
<proteinExistence type="predicted"/>